<keyword evidence="4 6" id="KW-0808">Transferase</keyword>
<feature type="non-terminal residue" evidence="8">
    <location>
        <position position="300"/>
    </location>
</feature>
<evidence type="ECO:0000256" key="4">
    <source>
        <dbReference type="ARBA" id="ARBA00022679"/>
    </source>
</evidence>
<organism evidence="8 9">
    <name type="scientific">Candidatus Nealsonbacteria bacterium CG08_land_8_20_14_0_20_43_11</name>
    <dbReference type="NCBI Taxonomy" id="1974706"/>
    <lineage>
        <taxon>Bacteria</taxon>
        <taxon>Candidatus Nealsoniibacteriota</taxon>
    </lineage>
</organism>
<keyword evidence="3 6" id="KW-0032">Aminotransferase</keyword>
<evidence type="ECO:0000256" key="3">
    <source>
        <dbReference type="ARBA" id="ARBA00022576"/>
    </source>
</evidence>
<keyword evidence="5" id="KW-0663">Pyridoxal phosphate</keyword>
<evidence type="ECO:0000259" key="7">
    <source>
        <dbReference type="Pfam" id="PF00155"/>
    </source>
</evidence>
<dbReference type="GO" id="GO:0008483">
    <property type="term" value="F:transaminase activity"/>
    <property type="evidence" value="ECO:0007669"/>
    <property type="project" value="UniProtKB-KW"/>
</dbReference>
<accession>A0A2M6T111</accession>
<dbReference type="GO" id="GO:0030170">
    <property type="term" value="F:pyridoxal phosphate binding"/>
    <property type="evidence" value="ECO:0007669"/>
    <property type="project" value="InterPro"/>
</dbReference>
<dbReference type="GO" id="GO:0006520">
    <property type="term" value="P:amino acid metabolic process"/>
    <property type="evidence" value="ECO:0007669"/>
    <property type="project" value="InterPro"/>
</dbReference>
<dbReference type="Gene3D" id="3.40.640.10">
    <property type="entry name" value="Type I PLP-dependent aspartate aminotransferase-like (Major domain)"/>
    <property type="match status" value="1"/>
</dbReference>
<dbReference type="SUPFAM" id="SSF53383">
    <property type="entry name" value="PLP-dependent transferases"/>
    <property type="match status" value="1"/>
</dbReference>
<evidence type="ECO:0000313" key="9">
    <source>
        <dbReference type="Proteomes" id="UP000229390"/>
    </source>
</evidence>
<dbReference type="InterPro" id="IPR050596">
    <property type="entry name" value="AspAT/PAT-like"/>
</dbReference>
<dbReference type="PANTHER" id="PTHR46383:SF1">
    <property type="entry name" value="ASPARTATE AMINOTRANSFERASE"/>
    <property type="match status" value="1"/>
</dbReference>
<dbReference type="AlphaFoldDB" id="A0A2M6T111"/>
<evidence type="ECO:0000256" key="6">
    <source>
        <dbReference type="RuleBase" id="RU000481"/>
    </source>
</evidence>
<sequence>MNTQQIAALAKADSAVINLAVGELDFPTPPPTLEAAERALSEEETRRYAPIYGFRELRELAALDFQRDGLSATSENVLIGPGAKPLLAAALSSIARPGDTVLIPKPYYPPYLTACRALGLKTKIISGLPTANDLKNGQVLILNYPNNPTGEIWDLKGIDLPKNFWVIADEAYREIIFDRQHQWTSIGAGHKKTITIRSLSKGHNMAGWRVGYLTTPYKSVIKRVVEYLGAVVGCACSVSQKAAIAALKNGATLSSEQIDDLRLRKDLIVNFFRESERGVPTTDPAGGLYLWVDISQFGLS</sequence>
<comment type="caution">
    <text evidence="8">The sequence shown here is derived from an EMBL/GenBank/DDBJ whole genome shotgun (WGS) entry which is preliminary data.</text>
</comment>
<comment type="cofactor">
    <cofactor evidence="1 6">
        <name>pyridoxal 5'-phosphate</name>
        <dbReference type="ChEBI" id="CHEBI:597326"/>
    </cofactor>
</comment>
<dbReference type="InterPro" id="IPR015424">
    <property type="entry name" value="PyrdxlP-dep_Trfase"/>
</dbReference>
<evidence type="ECO:0000256" key="5">
    <source>
        <dbReference type="ARBA" id="ARBA00022898"/>
    </source>
</evidence>
<feature type="domain" description="Aminotransferase class I/classII large" evidence="7">
    <location>
        <begin position="16"/>
        <end position="295"/>
    </location>
</feature>
<evidence type="ECO:0000313" key="8">
    <source>
        <dbReference type="EMBL" id="PIS38786.1"/>
    </source>
</evidence>
<dbReference type="InterPro" id="IPR004839">
    <property type="entry name" value="Aminotransferase_I/II_large"/>
</dbReference>
<evidence type="ECO:0000256" key="2">
    <source>
        <dbReference type="ARBA" id="ARBA00007441"/>
    </source>
</evidence>
<dbReference type="PROSITE" id="PS00105">
    <property type="entry name" value="AA_TRANSFER_CLASS_1"/>
    <property type="match status" value="1"/>
</dbReference>
<dbReference type="EMBL" id="PEYE01000033">
    <property type="protein sequence ID" value="PIS38786.1"/>
    <property type="molecule type" value="Genomic_DNA"/>
</dbReference>
<proteinExistence type="inferred from homology"/>
<dbReference type="InterPro" id="IPR015421">
    <property type="entry name" value="PyrdxlP-dep_Trfase_major"/>
</dbReference>
<dbReference type="PANTHER" id="PTHR46383">
    <property type="entry name" value="ASPARTATE AMINOTRANSFERASE"/>
    <property type="match status" value="1"/>
</dbReference>
<evidence type="ECO:0000256" key="1">
    <source>
        <dbReference type="ARBA" id="ARBA00001933"/>
    </source>
</evidence>
<name>A0A2M6T111_9BACT</name>
<gene>
    <name evidence="8" type="ORF">COT34_01910</name>
</gene>
<reference evidence="9" key="1">
    <citation type="submission" date="2017-09" db="EMBL/GenBank/DDBJ databases">
        <title>Depth-based differentiation of microbial function through sediment-hosted aquifers and enrichment of novel symbionts in the deep terrestrial subsurface.</title>
        <authorList>
            <person name="Probst A.J."/>
            <person name="Ladd B."/>
            <person name="Jarett J.K."/>
            <person name="Geller-Mcgrath D.E."/>
            <person name="Sieber C.M.K."/>
            <person name="Emerson J.B."/>
            <person name="Anantharaman K."/>
            <person name="Thomas B.C."/>
            <person name="Malmstrom R."/>
            <person name="Stieglmeier M."/>
            <person name="Klingl A."/>
            <person name="Woyke T."/>
            <person name="Ryan C.M."/>
            <person name="Banfield J.F."/>
        </authorList>
    </citation>
    <scope>NUCLEOTIDE SEQUENCE [LARGE SCALE GENOMIC DNA]</scope>
</reference>
<dbReference type="Gene3D" id="3.90.1150.10">
    <property type="entry name" value="Aspartate Aminotransferase, domain 1"/>
    <property type="match status" value="1"/>
</dbReference>
<dbReference type="Pfam" id="PF00155">
    <property type="entry name" value="Aminotran_1_2"/>
    <property type="match status" value="1"/>
</dbReference>
<comment type="similarity">
    <text evidence="2 6">Belongs to the class-I pyridoxal-phosphate-dependent aminotransferase family.</text>
</comment>
<dbReference type="InterPro" id="IPR004838">
    <property type="entry name" value="NHTrfase_class1_PyrdxlP-BS"/>
</dbReference>
<dbReference type="CDD" id="cd00609">
    <property type="entry name" value="AAT_like"/>
    <property type="match status" value="1"/>
</dbReference>
<dbReference type="InterPro" id="IPR015422">
    <property type="entry name" value="PyrdxlP-dep_Trfase_small"/>
</dbReference>
<dbReference type="Proteomes" id="UP000229390">
    <property type="component" value="Unassembled WGS sequence"/>
</dbReference>
<protein>
    <recommendedName>
        <fullName evidence="6">Aminotransferase</fullName>
        <ecNumber evidence="6">2.6.1.-</ecNumber>
    </recommendedName>
</protein>
<dbReference type="EC" id="2.6.1.-" evidence="6"/>